<evidence type="ECO:0000256" key="1">
    <source>
        <dbReference type="SAM" id="MobiDB-lite"/>
    </source>
</evidence>
<evidence type="ECO:0000313" key="2">
    <source>
        <dbReference type="EMBL" id="KIW32130.1"/>
    </source>
</evidence>
<dbReference type="AlphaFoldDB" id="A0A0D2CQ98"/>
<dbReference type="VEuPathDB" id="FungiDB:PV07_03700"/>
<protein>
    <recommendedName>
        <fullName evidence="4">AT hook motif protein</fullName>
    </recommendedName>
</protein>
<organism evidence="2 3">
    <name type="scientific">Cladophialophora immunda</name>
    <dbReference type="NCBI Taxonomy" id="569365"/>
    <lineage>
        <taxon>Eukaryota</taxon>
        <taxon>Fungi</taxon>
        <taxon>Dikarya</taxon>
        <taxon>Ascomycota</taxon>
        <taxon>Pezizomycotina</taxon>
        <taxon>Eurotiomycetes</taxon>
        <taxon>Chaetothyriomycetidae</taxon>
        <taxon>Chaetothyriales</taxon>
        <taxon>Herpotrichiellaceae</taxon>
        <taxon>Cladophialophora</taxon>
    </lineage>
</organism>
<dbReference type="GeneID" id="27342894"/>
<dbReference type="Proteomes" id="UP000054466">
    <property type="component" value="Unassembled WGS sequence"/>
</dbReference>
<dbReference type="RefSeq" id="XP_016252346.1">
    <property type="nucleotide sequence ID" value="XM_016390444.1"/>
</dbReference>
<feature type="compositionally biased region" description="Low complexity" evidence="1">
    <location>
        <begin position="108"/>
        <end position="121"/>
    </location>
</feature>
<feature type="region of interest" description="Disordered" evidence="1">
    <location>
        <begin position="54"/>
        <end position="152"/>
    </location>
</feature>
<dbReference type="STRING" id="569365.A0A0D2CQ98"/>
<keyword evidence="3" id="KW-1185">Reference proteome</keyword>
<proteinExistence type="predicted"/>
<reference evidence="2 3" key="1">
    <citation type="submission" date="2015-01" db="EMBL/GenBank/DDBJ databases">
        <title>The Genome Sequence of Cladophialophora immunda CBS83496.</title>
        <authorList>
            <consortium name="The Broad Institute Genomics Platform"/>
            <person name="Cuomo C."/>
            <person name="de Hoog S."/>
            <person name="Gorbushina A."/>
            <person name="Stielow B."/>
            <person name="Teixiera M."/>
            <person name="Abouelleil A."/>
            <person name="Chapman S.B."/>
            <person name="Priest M."/>
            <person name="Young S.K."/>
            <person name="Wortman J."/>
            <person name="Nusbaum C."/>
            <person name="Birren B."/>
        </authorList>
    </citation>
    <scope>NUCLEOTIDE SEQUENCE [LARGE SCALE GENOMIC DNA]</scope>
    <source>
        <strain evidence="2 3">CBS 83496</strain>
    </source>
</reference>
<accession>A0A0D2CQ98</accession>
<dbReference type="EMBL" id="KN847041">
    <property type="protein sequence ID" value="KIW32130.1"/>
    <property type="molecule type" value="Genomic_DNA"/>
</dbReference>
<evidence type="ECO:0000313" key="3">
    <source>
        <dbReference type="Proteomes" id="UP000054466"/>
    </source>
</evidence>
<gene>
    <name evidence="2" type="ORF">PV07_03700</name>
</gene>
<dbReference type="HOGENOM" id="CLU_122468_0_0_1"/>
<sequence length="152" mass="15912">MPMTWDADADARLFAAVLATSEIKIDYTAVAARMGNGCTAKAVTHRVTNIKNKAKSLEADGDAAPAAPPAANGSRKRGPKAKTKPEKANDSEDEAKPAAKKRKTENGVKAVAAGRASAKKAAPPPAPKVKKEEEEDSESGDDKLDEKEEDSA</sequence>
<dbReference type="OrthoDB" id="5418867at2759"/>
<feature type="compositionally biased region" description="Basic and acidic residues" evidence="1">
    <location>
        <begin position="83"/>
        <end position="97"/>
    </location>
</feature>
<evidence type="ECO:0008006" key="4">
    <source>
        <dbReference type="Google" id="ProtNLM"/>
    </source>
</evidence>
<name>A0A0D2CQ98_9EURO</name>